<reference evidence="1 2" key="1">
    <citation type="submission" date="2021-03" db="EMBL/GenBank/DDBJ databases">
        <title>Sequencing the genomes of 1000 actinobacteria strains.</title>
        <authorList>
            <person name="Klenk H.-P."/>
        </authorList>
    </citation>
    <scope>NUCLEOTIDE SEQUENCE [LARGE SCALE GENOMIC DNA]</scope>
    <source>
        <strain evidence="1 2">DSM 12936</strain>
    </source>
</reference>
<gene>
    <name evidence="1" type="ORF">JOF54_002566</name>
</gene>
<protein>
    <recommendedName>
        <fullName evidence="3">Asp23/Gls24 family envelope stress response protein</fullName>
    </recommendedName>
</protein>
<name>A0ABS4Z9J4_9ACTN</name>
<evidence type="ECO:0000313" key="1">
    <source>
        <dbReference type="EMBL" id="MBP2417644.1"/>
    </source>
</evidence>
<dbReference type="EMBL" id="JAGIOB010000001">
    <property type="protein sequence ID" value="MBP2417644.1"/>
    <property type="molecule type" value="Genomic_DNA"/>
</dbReference>
<organism evidence="1 2">
    <name type="scientific">Microlunatus capsulatus</name>
    <dbReference type="NCBI Taxonomy" id="99117"/>
    <lineage>
        <taxon>Bacteria</taxon>
        <taxon>Bacillati</taxon>
        <taxon>Actinomycetota</taxon>
        <taxon>Actinomycetes</taxon>
        <taxon>Propionibacteriales</taxon>
        <taxon>Propionibacteriaceae</taxon>
        <taxon>Microlunatus</taxon>
    </lineage>
</organism>
<sequence>MSERATAGGSRPEPGRRVVGSTVLEVGEDVVDALRTQVGALVTAHPGVLRLEPTLAGAVQALRRAGGPDGVQLVAHGRVVDVDVNLATRADHQARATATELQAQLVALVVGHGLVPGSVEISVLSVVEPV</sequence>
<evidence type="ECO:0000313" key="2">
    <source>
        <dbReference type="Proteomes" id="UP000758168"/>
    </source>
</evidence>
<evidence type="ECO:0008006" key="3">
    <source>
        <dbReference type="Google" id="ProtNLM"/>
    </source>
</evidence>
<proteinExistence type="predicted"/>
<accession>A0ABS4Z9J4</accession>
<comment type="caution">
    <text evidence="1">The sequence shown here is derived from an EMBL/GenBank/DDBJ whole genome shotgun (WGS) entry which is preliminary data.</text>
</comment>
<keyword evidence="2" id="KW-1185">Reference proteome</keyword>
<dbReference type="Proteomes" id="UP000758168">
    <property type="component" value="Unassembled WGS sequence"/>
</dbReference>
<dbReference type="RefSeq" id="WP_210056397.1">
    <property type="nucleotide sequence ID" value="NZ_BAAAMH010000020.1"/>
</dbReference>